<protein>
    <submittedName>
        <fullName evidence="3">Uncharacterized protein</fullName>
    </submittedName>
</protein>
<evidence type="ECO:0000256" key="2">
    <source>
        <dbReference type="SAM" id="Phobius"/>
    </source>
</evidence>
<dbReference type="STRING" id="984485.A0A1E4REP5"/>
<dbReference type="PANTHER" id="PTHR40018:SF1">
    <property type="entry name" value="[PSI+] INDUCTION PROTEIN 2"/>
    <property type="match status" value="1"/>
</dbReference>
<keyword evidence="2" id="KW-0472">Membrane</keyword>
<dbReference type="AlphaFoldDB" id="A0A1E4REP5"/>
<reference evidence="4" key="1">
    <citation type="submission" date="2016-05" db="EMBL/GenBank/DDBJ databases">
        <title>Comparative genomics of biotechnologically important yeasts.</title>
        <authorList>
            <consortium name="DOE Joint Genome Institute"/>
            <person name="Riley R."/>
            <person name="Haridas S."/>
            <person name="Wolfe K.H."/>
            <person name="Lopes M.R."/>
            <person name="Hittinger C.T."/>
            <person name="Goker M."/>
            <person name="Salamov A."/>
            <person name="Wisecaver J."/>
            <person name="Long T.M."/>
            <person name="Aerts A.L."/>
            <person name="Barry K."/>
            <person name="Choi C."/>
            <person name="Clum A."/>
            <person name="Coughlan A.Y."/>
            <person name="Deshpande S."/>
            <person name="Douglass A.P."/>
            <person name="Hanson S.J."/>
            <person name="Klenk H.-P."/>
            <person name="Labutti K."/>
            <person name="Lapidus A."/>
            <person name="Lindquist E."/>
            <person name="Lipzen A."/>
            <person name="Meier-Kolthoff J.P."/>
            <person name="Ohm R.A."/>
            <person name="Otillar R.P."/>
            <person name="Pangilinan J."/>
            <person name="Peng Y."/>
            <person name="Rokas A."/>
            <person name="Rosa C.A."/>
            <person name="Scheuner C."/>
            <person name="Sibirny A.A."/>
            <person name="Slot J.C."/>
            <person name="Stielow J.B."/>
            <person name="Sun H."/>
            <person name="Kurtzman C.P."/>
            <person name="Blackwell M."/>
            <person name="Grigoriev I.V."/>
            <person name="Jeffries T.W."/>
        </authorList>
    </citation>
    <scope>NUCLEOTIDE SEQUENCE [LARGE SCALE GENOMIC DNA]</scope>
    <source>
        <strain evidence="4">NRRL Y-1933</strain>
    </source>
</reference>
<accession>A0A1E4REP5</accession>
<organism evidence="3 4">
    <name type="scientific">Hyphopichia burtonii NRRL Y-1933</name>
    <dbReference type="NCBI Taxonomy" id="984485"/>
    <lineage>
        <taxon>Eukaryota</taxon>
        <taxon>Fungi</taxon>
        <taxon>Dikarya</taxon>
        <taxon>Ascomycota</taxon>
        <taxon>Saccharomycotina</taxon>
        <taxon>Pichiomycetes</taxon>
        <taxon>Debaryomycetaceae</taxon>
        <taxon>Hyphopichia</taxon>
    </lineage>
</organism>
<feature type="non-terminal residue" evidence="3">
    <location>
        <position position="150"/>
    </location>
</feature>
<dbReference type="GO" id="GO:0005935">
    <property type="term" value="C:cellular bud neck"/>
    <property type="evidence" value="ECO:0007669"/>
    <property type="project" value="TreeGrafter"/>
</dbReference>
<dbReference type="GO" id="GO:0005886">
    <property type="term" value="C:plasma membrane"/>
    <property type="evidence" value="ECO:0007669"/>
    <property type="project" value="TreeGrafter"/>
</dbReference>
<dbReference type="GeneID" id="30998393"/>
<evidence type="ECO:0000256" key="1">
    <source>
        <dbReference type="SAM" id="MobiDB-lite"/>
    </source>
</evidence>
<dbReference type="Proteomes" id="UP000095085">
    <property type="component" value="Unassembled WGS sequence"/>
</dbReference>
<sequence length="150" mass="16736">ILARDFAGDAQSTAGSFKSWDTCMDNKTCKIVAIVLIVLAVLICFWIISTLVRCCCMGVSCLEALCCCCCRAANSHRRSSPYVEKQYQSPYNNTNMYPAAQSPMNHSFGYTSQPQPAYQPVYGHDSRSINDENPFSDDNKNKHGSYRGHQ</sequence>
<feature type="non-terminal residue" evidence="3">
    <location>
        <position position="1"/>
    </location>
</feature>
<gene>
    <name evidence="3" type="ORF">HYPBUDRAFT_89473</name>
</gene>
<name>A0A1E4REP5_9ASCO</name>
<feature type="region of interest" description="Disordered" evidence="1">
    <location>
        <begin position="122"/>
        <end position="150"/>
    </location>
</feature>
<dbReference type="OrthoDB" id="3980401at2759"/>
<feature type="transmembrane region" description="Helical" evidence="2">
    <location>
        <begin position="31"/>
        <end position="52"/>
    </location>
</feature>
<dbReference type="RefSeq" id="XP_020074652.1">
    <property type="nucleotide sequence ID" value="XM_020223844.1"/>
</dbReference>
<dbReference type="EMBL" id="KV454544">
    <property type="protein sequence ID" value="ODV65585.1"/>
    <property type="molecule type" value="Genomic_DNA"/>
</dbReference>
<keyword evidence="4" id="KW-1185">Reference proteome</keyword>
<evidence type="ECO:0000313" key="4">
    <source>
        <dbReference type="Proteomes" id="UP000095085"/>
    </source>
</evidence>
<dbReference type="PANTHER" id="PTHR40018">
    <property type="entry name" value="[PSI+] INDUCTION PROTEIN 2"/>
    <property type="match status" value="1"/>
</dbReference>
<keyword evidence="2" id="KW-0812">Transmembrane</keyword>
<keyword evidence="2" id="KW-1133">Transmembrane helix</keyword>
<proteinExistence type="predicted"/>
<evidence type="ECO:0000313" key="3">
    <source>
        <dbReference type="EMBL" id="ODV65585.1"/>
    </source>
</evidence>
<dbReference type="InterPro" id="IPR037504">
    <property type="entry name" value="PSI_induc_2"/>
</dbReference>